<dbReference type="EMBL" id="CYRY02024528">
    <property type="protein sequence ID" value="VCW98160.1"/>
    <property type="molecule type" value="Genomic_DNA"/>
</dbReference>
<keyword evidence="2" id="KW-1185">Reference proteome</keyword>
<organism evidence="1 2">
    <name type="scientific">Gulo gulo</name>
    <name type="common">Wolverine</name>
    <name type="synonym">Gluton</name>
    <dbReference type="NCBI Taxonomy" id="48420"/>
    <lineage>
        <taxon>Eukaryota</taxon>
        <taxon>Metazoa</taxon>
        <taxon>Chordata</taxon>
        <taxon>Craniata</taxon>
        <taxon>Vertebrata</taxon>
        <taxon>Euteleostomi</taxon>
        <taxon>Mammalia</taxon>
        <taxon>Eutheria</taxon>
        <taxon>Laurasiatheria</taxon>
        <taxon>Carnivora</taxon>
        <taxon>Caniformia</taxon>
        <taxon>Musteloidea</taxon>
        <taxon>Mustelidae</taxon>
        <taxon>Guloninae</taxon>
        <taxon>Gulo</taxon>
    </lineage>
</organism>
<name>A0A9X9LWZ6_GULGU</name>
<proteinExistence type="predicted"/>
<sequence length="41" mass="4540">MEVSAQGFQLGDLRFSGCLLFPQHTSGLSVSKRARTEELSR</sequence>
<accession>A0A9X9LWZ6</accession>
<gene>
    <name evidence="1" type="ORF">BN2614_LOCUS2</name>
</gene>
<dbReference type="Proteomes" id="UP000269945">
    <property type="component" value="Unassembled WGS sequence"/>
</dbReference>
<protein>
    <submittedName>
        <fullName evidence="1">Uncharacterized protein</fullName>
    </submittedName>
</protein>
<reference evidence="1 2" key="1">
    <citation type="submission" date="2018-10" db="EMBL/GenBank/DDBJ databases">
        <authorList>
            <person name="Ekblom R."/>
            <person name="Jareborg N."/>
        </authorList>
    </citation>
    <scope>NUCLEOTIDE SEQUENCE [LARGE SCALE GENOMIC DNA]</scope>
    <source>
        <tissue evidence="1">Muscle</tissue>
    </source>
</reference>
<evidence type="ECO:0000313" key="2">
    <source>
        <dbReference type="Proteomes" id="UP000269945"/>
    </source>
</evidence>
<comment type="caution">
    <text evidence="1">The sequence shown here is derived from an EMBL/GenBank/DDBJ whole genome shotgun (WGS) entry which is preliminary data.</text>
</comment>
<dbReference type="AlphaFoldDB" id="A0A9X9LWZ6"/>
<evidence type="ECO:0000313" key="1">
    <source>
        <dbReference type="EMBL" id="VCW98160.1"/>
    </source>
</evidence>